<organism evidence="13 14">
    <name type="scientific">Candidatus Gottesmanbacteria bacterium GW2011_GWB1_49_7</name>
    <dbReference type="NCBI Taxonomy" id="1618448"/>
    <lineage>
        <taxon>Bacteria</taxon>
        <taxon>Candidatus Gottesmaniibacteriota</taxon>
    </lineage>
</organism>
<dbReference type="InterPro" id="IPR022637">
    <property type="entry name" value="DNA_polIII_beta_cen"/>
</dbReference>
<comment type="subcellular location">
    <subcellularLocation>
        <location evidence="1 9">Cytoplasm</location>
    </subcellularLocation>
</comment>
<dbReference type="Proteomes" id="UP000034588">
    <property type="component" value="Unassembled WGS sequence"/>
</dbReference>
<comment type="caution">
    <text evidence="13">The sequence shown here is derived from an EMBL/GenBank/DDBJ whole genome shotgun (WGS) entry which is preliminary data.</text>
</comment>
<evidence type="ECO:0000256" key="2">
    <source>
        <dbReference type="ARBA" id="ARBA00010752"/>
    </source>
</evidence>
<comment type="subunit">
    <text evidence="9">Forms a ring-shaped head-to-tail homodimer around DNA.</text>
</comment>
<reference evidence="13 14" key="1">
    <citation type="journal article" date="2015" name="Nature">
        <title>rRNA introns, odd ribosomes, and small enigmatic genomes across a large radiation of phyla.</title>
        <authorList>
            <person name="Brown C.T."/>
            <person name="Hug L.A."/>
            <person name="Thomas B.C."/>
            <person name="Sharon I."/>
            <person name="Castelle C.J."/>
            <person name="Singh A."/>
            <person name="Wilkins M.J."/>
            <person name="Williams K.H."/>
            <person name="Banfield J.F."/>
        </authorList>
    </citation>
    <scope>NUCLEOTIDE SEQUENCE [LARGE SCALE GENOMIC DNA]</scope>
</reference>
<gene>
    <name evidence="13" type="ORF">UY48_C0028G0007</name>
</gene>
<dbReference type="GO" id="GO:0005737">
    <property type="term" value="C:cytoplasm"/>
    <property type="evidence" value="ECO:0007669"/>
    <property type="project" value="UniProtKB-SubCell"/>
</dbReference>
<evidence type="ECO:0000259" key="11">
    <source>
        <dbReference type="Pfam" id="PF02767"/>
    </source>
</evidence>
<evidence type="ECO:0000259" key="10">
    <source>
        <dbReference type="Pfam" id="PF00712"/>
    </source>
</evidence>
<evidence type="ECO:0000256" key="9">
    <source>
        <dbReference type="PIRNR" id="PIRNR000804"/>
    </source>
</evidence>
<feature type="domain" description="DNA polymerase III beta sliding clamp C-terminal" evidence="12">
    <location>
        <begin position="246"/>
        <end position="365"/>
    </location>
</feature>
<dbReference type="SMART" id="SM00480">
    <property type="entry name" value="POL3Bc"/>
    <property type="match status" value="1"/>
</dbReference>
<dbReference type="Pfam" id="PF00712">
    <property type="entry name" value="DNA_pol3_beta"/>
    <property type="match status" value="1"/>
</dbReference>
<evidence type="ECO:0000256" key="8">
    <source>
        <dbReference type="ARBA" id="ARBA00023125"/>
    </source>
</evidence>
<dbReference type="GO" id="GO:0008408">
    <property type="term" value="F:3'-5' exonuclease activity"/>
    <property type="evidence" value="ECO:0007669"/>
    <property type="project" value="InterPro"/>
</dbReference>
<dbReference type="SUPFAM" id="SSF55979">
    <property type="entry name" value="DNA clamp"/>
    <property type="match status" value="3"/>
</dbReference>
<keyword evidence="5 9" id="KW-0548">Nucleotidyltransferase</keyword>
<feature type="domain" description="DNA polymerase III beta sliding clamp central" evidence="11">
    <location>
        <begin position="128"/>
        <end position="243"/>
    </location>
</feature>
<evidence type="ECO:0000256" key="6">
    <source>
        <dbReference type="ARBA" id="ARBA00022705"/>
    </source>
</evidence>
<dbReference type="PIRSF" id="PIRSF000804">
    <property type="entry name" value="DNA_pol_III_b"/>
    <property type="match status" value="1"/>
</dbReference>
<protein>
    <recommendedName>
        <fullName evidence="9">Beta sliding clamp</fullName>
    </recommendedName>
</protein>
<proteinExistence type="inferred from homology"/>
<evidence type="ECO:0000313" key="13">
    <source>
        <dbReference type="EMBL" id="KKW10898.1"/>
    </source>
</evidence>
<evidence type="ECO:0000256" key="7">
    <source>
        <dbReference type="ARBA" id="ARBA00022932"/>
    </source>
</evidence>
<dbReference type="InterPro" id="IPR022634">
    <property type="entry name" value="DNA_polIII_beta_N"/>
</dbReference>
<keyword evidence="3 9" id="KW-0963">Cytoplasm</keyword>
<dbReference type="GO" id="GO:0009360">
    <property type="term" value="C:DNA polymerase III complex"/>
    <property type="evidence" value="ECO:0007669"/>
    <property type="project" value="InterPro"/>
</dbReference>
<keyword evidence="4 9" id="KW-0808">Transferase</keyword>
<comment type="similarity">
    <text evidence="2 9">Belongs to the beta sliding clamp family.</text>
</comment>
<evidence type="ECO:0000256" key="3">
    <source>
        <dbReference type="ARBA" id="ARBA00022490"/>
    </source>
</evidence>
<dbReference type="Gene3D" id="3.10.150.10">
    <property type="entry name" value="DNA Polymerase III, subunit A, domain 2"/>
    <property type="match status" value="1"/>
</dbReference>
<evidence type="ECO:0000256" key="4">
    <source>
        <dbReference type="ARBA" id="ARBA00022679"/>
    </source>
</evidence>
<feature type="domain" description="DNA polymerase III beta sliding clamp N-terminal" evidence="10">
    <location>
        <begin position="1"/>
        <end position="116"/>
    </location>
</feature>
<dbReference type="PANTHER" id="PTHR30478">
    <property type="entry name" value="DNA POLYMERASE III SUBUNIT BETA"/>
    <property type="match status" value="1"/>
</dbReference>
<dbReference type="EMBL" id="LCQD01000028">
    <property type="protein sequence ID" value="KKW10898.1"/>
    <property type="molecule type" value="Genomic_DNA"/>
</dbReference>
<evidence type="ECO:0000256" key="5">
    <source>
        <dbReference type="ARBA" id="ARBA00022695"/>
    </source>
</evidence>
<keyword evidence="6 9" id="KW-0235">DNA replication</keyword>
<sequence length="368" mass="39030">MNVSILQENLLKALSRTGRVVSPKAQLPIMQNVLLAAGESRLRIVATNLETTEVVSVGAKVEKDGGICVSSRLLTDLVISLPQETVHLTAKEGALHIRAAGVNATIPGVPASEFPPVSAADGKKGVSLEKATLLDALVGVLFAAATDEGRPILTGIKVAKKGGAVVFAATDGYRLSVKHLTLSLAGDLDLVVPARALGEVFKVSQEEKDAGSVDMRQTGEGQLIFTIGDTEIHTRAIAGEYPNFEKIIPATHTTRALVDKTSLLHAVKSAAVFARDSANILRFHIENQLLVVSANTPQVGENHVEVEAKVDGEGGDIAFNSRFLLEFLSGFTGDELLFEMTGSLNPGVFKPVKDDSYTHIIMPVRVTS</sequence>
<dbReference type="InterPro" id="IPR046938">
    <property type="entry name" value="DNA_clamp_sf"/>
</dbReference>
<dbReference type="InterPro" id="IPR001001">
    <property type="entry name" value="DNA_polIII_beta"/>
</dbReference>
<dbReference type="CDD" id="cd00140">
    <property type="entry name" value="beta_clamp"/>
    <property type="match status" value="1"/>
</dbReference>
<evidence type="ECO:0000313" key="14">
    <source>
        <dbReference type="Proteomes" id="UP000034588"/>
    </source>
</evidence>
<dbReference type="Pfam" id="PF02768">
    <property type="entry name" value="DNA_pol3_beta_3"/>
    <property type="match status" value="1"/>
</dbReference>
<accession>A0A0G1VWP6</accession>
<dbReference type="NCBIfam" id="TIGR00663">
    <property type="entry name" value="dnan"/>
    <property type="match status" value="1"/>
</dbReference>
<keyword evidence="8" id="KW-0238">DNA-binding</keyword>
<evidence type="ECO:0000259" key="12">
    <source>
        <dbReference type="Pfam" id="PF02768"/>
    </source>
</evidence>
<dbReference type="GO" id="GO:0006271">
    <property type="term" value="P:DNA strand elongation involved in DNA replication"/>
    <property type="evidence" value="ECO:0007669"/>
    <property type="project" value="TreeGrafter"/>
</dbReference>
<name>A0A0G1VWP6_9BACT</name>
<keyword evidence="7 9" id="KW-0239">DNA-directed DNA polymerase</keyword>
<dbReference type="Gene3D" id="3.70.10.10">
    <property type="match status" value="1"/>
</dbReference>
<dbReference type="Pfam" id="PF02767">
    <property type="entry name" value="DNA_pol3_beta_2"/>
    <property type="match status" value="1"/>
</dbReference>
<comment type="function">
    <text evidence="9">Confers DNA tethering and processivity to DNA polymerases and other proteins. Acts as a clamp, forming a ring around DNA (a reaction catalyzed by the clamp-loading complex) which diffuses in an ATP-independent manner freely and bidirectionally along dsDNA. Initially characterized for its ability to contact the catalytic subunit of DNA polymerase III (Pol III), a complex, multichain enzyme responsible for most of the replicative synthesis in bacteria; Pol III exhibits 3'-5' exonuclease proofreading activity. The beta chain is required for initiation of replication as well as for processivity of DNA replication.</text>
</comment>
<dbReference type="GO" id="GO:0003677">
    <property type="term" value="F:DNA binding"/>
    <property type="evidence" value="ECO:0007669"/>
    <property type="project" value="UniProtKB-UniRule"/>
</dbReference>
<evidence type="ECO:0000256" key="1">
    <source>
        <dbReference type="ARBA" id="ARBA00004496"/>
    </source>
</evidence>
<dbReference type="GO" id="GO:0003887">
    <property type="term" value="F:DNA-directed DNA polymerase activity"/>
    <property type="evidence" value="ECO:0007669"/>
    <property type="project" value="UniProtKB-UniRule"/>
</dbReference>
<dbReference type="InterPro" id="IPR022635">
    <property type="entry name" value="DNA_polIII_beta_C"/>
</dbReference>
<dbReference type="AlphaFoldDB" id="A0A0G1VWP6"/>
<dbReference type="PANTHER" id="PTHR30478:SF0">
    <property type="entry name" value="BETA SLIDING CLAMP"/>
    <property type="match status" value="1"/>
</dbReference>